<evidence type="ECO:0000256" key="3">
    <source>
        <dbReference type="ARBA" id="ARBA00016310"/>
    </source>
</evidence>
<keyword evidence="11" id="KW-1185">Reference proteome</keyword>
<comment type="similarity">
    <text evidence="2 7">Belongs to the peptidase S9A family.</text>
</comment>
<dbReference type="Gene3D" id="3.40.50.1820">
    <property type="entry name" value="alpha/beta hydrolase"/>
    <property type="match status" value="1"/>
</dbReference>
<feature type="domain" description="Peptidase S9 prolyl oligopeptidase catalytic" evidence="8">
    <location>
        <begin position="225"/>
        <end position="387"/>
    </location>
</feature>
<dbReference type="Proteomes" id="UP001642540">
    <property type="component" value="Unassembled WGS sequence"/>
</dbReference>
<evidence type="ECO:0000256" key="1">
    <source>
        <dbReference type="ARBA" id="ARBA00001070"/>
    </source>
</evidence>
<dbReference type="InterPro" id="IPR051167">
    <property type="entry name" value="Prolyl_oligopep/macrocyclase"/>
</dbReference>
<protein>
    <recommendedName>
        <fullName evidence="3 7">Prolyl endopeptidase</fullName>
        <ecNumber evidence="7">3.4.21.-</ecNumber>
    </recommendedName>
</protein>
<feature type="domain" description="Peptidase S9A N-terminal" evidence="9">
    <location>
        <begin position="2"/>
        <end position="156"/>
    </location>
</feature>
<keyword evidence="5 7" id="KW-0378">Hydrolase</keyword>
<dbReference type="PRINTS" id="PR00862">
    <property type="entry name" value="PROLIGOPTASE"/>
</dbReference>
<evidence type="ECO:0000313" key="10">
    <source>
        <dbReference type="EMBL" id="CAL8083601.1"/>
    </source>
</evidence>
<dbReference type="SUPFAM" id="SSF53474">
    <property type="entry name" value="alpha/beta-Hydrolases"/>
    <property type="match status" value="1"/>
</dbReference>
<accession>A0ABP1Q3J9</accession>
<name>A0ABP1Q3J9_9HEXA</name>
<dbReference type="PANTHER" id="PTHR42881">
    <property type="entry name" value="PROLYL ENDOPEPTIDASE"/>
    <property type="match status" value="1"/>
</dbReference>
<dbReference type="InterPro" id="IPR029058">
    <property type="entry name" value="AB_hydrolase_fold"/>
</dbReference>
<evidence type="ECO:0000256" key="4">
    <source>
        <dbReference type="ARBA" id="ARBA00022670"/>
    </source>
</evidence>
<dbReference type="Gene3D" id="2.130.10.120">
    <property type="entry name" value="Prolyl oligopeptidase, N-terminal domain"/>
    <property type="match status" value="1"/>
</dbReference>
<keyword evidence="4 7" id="KW-0645">Protease</keyword>
<evidence type="ECO:0000256" key="7">
    <source>
        <dbReference type="RuleBase" id="RU368024"/>
    </source>
</evidence>
<dbReference type="PROSITE" id="PS00708">
    <property type="entry name" value="PRO_ENDOPEP_SER"/>
    <property type="match status" value="1"/>
</dbReference>
<dbReference type="PANTHER" id="PTHR42881:SF2">
    <property type="entry name" value="PROLYL ENDOPEPTIDASE"/>
    <property type="match status" value="1"/>
</dbReference>
<gene>
    <name evidence="10" type="ORF">ODALV1_LOCUS5540</name>
</gene>
<evidence type="ECO:0000256" key="5">
    <source>
        <dbReference type="ARBA" id="ARBA00022801"/>
    </source>
</evidence>
<organism evidence="10 11">
    <name type="scientific">Orchesella dallaii</name>
    <dbReference type="NCBI Taxonomy" id="48710"/>
    <lineage>
        <taxon>Eukaryota</taxon>
        <taxon>Metazoa</taxon>
        <taxon>Ecdysozoa</taxon>
        <taxon>Arthropoda</taxon>
        <taxon>Hexapoda</taxon>
        <taxon>Collembola</taxon>
        <taxon>Entomobryomorpha</taxon>
        <taxon>Entomobryoidea</taxon>
        <taxon>Orchesellidae</taxon>
        <taxon>Orchesellinae</taxon>
        <taxon>Orchesella</taxon>
    </lineage>
</organism>
<comment type="caution">
    <text evidence="10">The sequence shown here is derived from an EMBL/GenBank/DDBJ whole genome shotgun (WGS) entry which is preliminary data.</text>
</comment>
<dbReference type="InterPro" id="IPR002471">
    <property type="entry name" value="Pept_S9_AS"/>
</dbReference>
<dbReference type="Pfam" id="PF00326">
    <property type="entry name" value="Peptidase_S9"/>
    <property type="match status" value="1"/>
</dbReference>
<dbReference type="EC" id="3.4.21.-" evidence="7"/>
<dbReference type="InterPro" id="IPR023302">
    <property type="entry name" value="Pept_S9A_N"/>
</dbReference>
<comment type="catalytic activity">
    <reaction evidence="1">
        <text>Hydrolysis of Pro-|-Xaa &gt;&gt; Ala-|-Xaa in oligopeptides.</text>
        <dbReference type="EC" id="3.4.21.26"/>
    </reaction>
</comment>
<evidence type="ECO:0000256" key="6">
    <source>
        <dbReference type="ARBA" id="ARBA00022825"/>
    </source>
</evidence>
<keyword evidence="6 7" id="KW-0720">Serine protease</keyword>
<sequence length="387" mass="43546">MVYYAALKEPTRTGIRGKLEIVPIVDKLENDYSFVAAEDSVVYLQTNNGASNYRIVGVDLNKPDQRYWTTLIPEHNKYTLEGAYIVNEDKLVLKYLEDVKSRLEIRSLRNGTLIQLIHIPLGSVDSFGGKRSDSEFFFRVVSFLTPGIIYRVDLTKIPYEAEVLKEAKVTGFDPSSFLVNQVFYPSKDGTLIPMFLVHKKNFQMNGNANTFIYGYGGFNINILPSFRPDRIIFLQNFNGVYAVPNIRGGGEYGQKWHEGGRLLNKQNVFDDFQAAAEFLIKERYTTASKIVINGGSNGGLLVGACINQRPELYGAGIAQVGVHDLLRFQKFTIGYAWCSEYGCSDNGNKTIFDNLYRLSPLHNVRLPANVTAQYPAVLLTTGDHDDR</sequence>
<evidence type="ECO:0000259" key="8">
    <source>
        <dbReference type="Pfam" id="PF00326"/>
    </source>
</evidence>
<dbReference type="EMBL" id="CAXLJM020000016">
    <property type="protein sequence ID" value="CAL8083601.1"/>
    <property type="molecule type" value="Genomic_DNA"/>
</dbReference>
<dbReference type="Pfam" id="PF02897">
    <property type="entry name" value="Peptidase_S9_N"/>
    <property type="match status" value="1"/>
</dbReference>
<evidence type="ECO:0000256" key="2">
    <source>
        <dbReference type="ARBA" id="ARBA00005228"/>
    </source>
</evidence>
<evidence type="ECO:0000313" key="11">
    <source>
        <dbReference type="Proteomes" id="UP001642540"/>
    </source>
</evidence>
<dbReference type="SUPFAM" id="SSF50993">
    <property type="entry name" value="Peptidase/esterase 'gauge' domain"/>
    <property type="match status" value="1"/>
</dbReference>
<dbReference type="InterPro" id="IPR001375">
    <property type="entry name" value="Peptidase_S9_cat"/>
</dbReference>
<reference evidence="10 11" key="1">
    <citation type="submission" date="2024-08" db="EMBL/GenBank/DDBJ databases">
        <authorList>
            <person name="Cucini C."/>
            <person name="Frati F."/>
        </authorList>
    </citation>
    <scope>NUCLEOTIDE SEQUENCE [LARGE SCALE GENOMIC DNA]</scope>
</reference>
<evidence type="ECO:0000259" key="9">
    <source>
        <dbReference type="Pfam" id="PF02897"/>
    </source>
</evidence>
<dbReference type="InterPro" id="IPR002470">
    <property type="entry name" value="Peptidase_S9A"/>
</dbReference>
<proteinExistence type="inferred from homology"/>